<dbReference type="AlphaFoldDB" id="A0A2N8P090"/>
<evidence type="ECO:0000256" key="12">
    <source>
        <dbReference type="ARBA" id="ARBA00031158"/>
    </source>
</evidence>
<sequence>MPARHAHTAPEGAAAPHDLVGIGFGPANLALAIAAREHGQGDPDGAIRAAFVERQERFGWHRGMLLEGATMQVSFLKDLVTMRDPGSRFSFLHYLQERGRLADFINQKTFYPTRIEFHDYFEWCAARFTDRVAYGHTATAVRAVESGGRVDSVEVVTRAVSGPSGDRVLRTRNVVVGTGLRPRLPEGIRTGERVWHNRDLLFHAPELTVRPHRRFVVVGAGQSAAETAEYLHRTFPDSEVCAVFSRYGYSPADDSPFANRIFDPTAVDHFYDAPEDLKRTLLTYHANTNYSVVDGDLIEHLYRTTYQEKVHGHQRLRILNTTRLTAVEDIPGGARAVIRPLTGDETYTLDCDAVVLATGYQPTDPRELFGDLATEFLTDDNDRLRVDRDHRIMTTDRIHAGIYIQGGTTEHTHGITSTLLSTLAIRSGEIRDSLLLRRAERDVRARLEAEAGDGVTAARTG</sequence>
<evidence type="ECO:0000256" key="13">
    <source>
        <dbReference type="ARBA" id="ARBA00032493"/>
    </source>
</evidence>
<dbReference type="Proteomes" id="UP000235945">
    <property type="component" value="Unassembled WGS sequence"/>
</dbReference>
<keyword evidence="9" id="KW-0560">Oxidoreductase</keyword>
<protein>
    <recommendedName>
        <fullName evidence="5">L-lysine N6-monooxygenase MbtG</fullName>
        <ecNumber evidence="4">1.14.13.59</ecNumber>
    </recommendedName>
    <alternativeName>
        <fullName evidence="14">Lysine 6-N-hydroxylase</fullName>
    </alternativeName>
    <alternativeName>
        <fullName evidence="13">Lysine N6-hydroxylase</fullName>
    </alternativeName>
    <alternativeName>
        <fullName evidence="11">Lysine-N-oxygenase</fullName>
    </alternativeName>
    <alternativeName>
        <fullName evidence="12">Mycobactin synthase protein G</fullName>
    </alternativeName>
</protein>
<dbReference type="RefSeq" id="WP_102917505.1">
    <property type="nucleotide sequence ID" value="NZ_LGUI01000002.1"/>
</dbReference>
<evidence type="ECO:0000256" key="15">
    <source>
        <dbReference type="ARBA" id="ARBA00048407"/>
    </source>
</evidence>
<comment type="cofactor">
    <cofactor evidence="1">
        <name>FAD</name>
        <dbReference type="ChEBI" id="CHEBI:57692"/>
    </cofactor>
</comment>
<dbReference type="EMBL" id="LGUI01000002">
    <property type="protein sequence ID" value="PNE34438.1"/>
    <property type="molecule type" value="Genomic_DNA"/>
</dbReference>
<evidence type="ECO:0000256" key="5">
    <source>
        <dbReference type="ARBA" id="ARBA00016406"/>
    </source>
</evidence>
<comment type="similarity">
    <text evidence="3">Belongs to the lysine N(6)-hydroxylase/L-ornithine N(5)-oxygenase family.</text>
</comment>
<evidence type="ECO:0000313" key="16">
    <source>
        <dbReference type="EMBL" id="PNE34438.1"/>
    </source>
</evidence>
<reference evidence="17" key="1">
    <citation type="submission" date="2015-07" db="EMBL/GenBank/DDBJ databases">
        <authorList>
            <person name="Graham D.E."/>
            <person name="Giannone R.J."/>
            <person name="Gulvik C.A."/>
            <person name="Hettich R.L."/>
            <person name="Klingeman D.M."/>
            <person name="Mahan K.M."/>
            <person name="Parry R.J."/>
            <person name="Spain J.C."/>
        </authorList>
    </citation>
    <scope>NUCLEOTIDE SEQUENCE [LARGE SCALE GENOMIC DNA]</scope>
    <source>
        <strain evidence="17">ATCC 27428</strain>
    </source>
</reference>
<evidence type="ECO:0000256" key="10">
    <source>
        <dbReference type="ARBA" id="ARBA00023033"/>
    </source>
</evidence>
<accession>A0A2N8P090</accession>
<comment type="pathway">
    <text evidence="2">Siderophore biosynthesis.</text>
</comment>
<evidence type="ECO:0000256" key="14">
    <source>
        <dbReference type="ARBA" id="ARBA00032738"/>
    </source>
</evidence>
<keyword evidence="17" id="KW-1185">Reference proteome</keyword>
<comment type="caution">
    <text evidence="16">The sequence shown here is derived from an EMBL/GenBank/DDBJ whole genome shotgun (WGS) entry which is preliminary data.</text>
</comment>
<keyword evidence="8" id="KW-0521">NADP</keyword>
<dbReference type="GO" id="GO:0047091">
    <property type="term" value="F:L-lysine 6-monooxygenase (NADPH) activity"/>
    <property type="evidence" value="ECO:0007669"/>
    <property type="project" value="UniProtKB-EC"/>
</dbReference>
<keyword evidence="6" id="KW-0285">Flavoprotein</keyword>
<gene>
    <name evidence="16" type="ORF">AF335_07540</name>
</gene>
<evidence type="ECO:0000256" key="11">
    <source>
        <dbReference type="ARBA" id="ARBA00029939"/>
    </source>
</evidence>
<evidence type="ECO:0000313" key="17">
    <source>
        <dbReference type="Proteomes" id="UP000235945"/>
    </source>
</evidence>
<dbReference type="EC" id="1.14.13.59" evidence="4"/>
<proteinExistence type="inferred from homology"/>
<keyword evidence="7" id="KW-0274">FAD</keyword>
<evidence type="ECO:0000256" key="3">
    <source>
        <dbReference type="ARBA" id="ARBA00007588"/>
    </source>
</evidence>
<dbReference type="PANTHER" id="PTHR42802:SF1">
    <property type="entry name" value="L-ORNITHINE N(5)-MONOOXYGENASE"/>
    <property type="match status" value="1"/>
</dbReference>
<dbReference type="SUPFAM" id="SSF51905">
    <property type="entry name" value="FAD/NAD(P)-binding domain"/>
    <property type="match status" value="2"/>
</dbReference>
<evidence type="ECO:0000256" key="8">
    <source>
        <dbReference type="ARBA" id="ARBA00022857"/>
    </source>
</evidence>
<dbReference type="PRINTS" id="PR00368">
    <property type="entry name" value="FADPNR"/>
</dbReference>
<evidence type="ECO:0000256" key="4">
    <source>
        <dbReference type="ARBA" id="ARBA00013076"/>
    </source>
</evidence>
<dbReference type="Gene3D" id="3.50.50.60">
    <property type="entry name" value="FAD/NAD(P)-binding domain"/>
    <property type="match status" value="1"/>
</dbReference>
<evidence type="ECO:0000256" key="7">
    <source>
        <dbReference type="ARBA" id="ARBA00022827"/>
    </source>
</evidence>
<dbReference type="InterPro" id="IPR036188">
    <property type="entry name" value="FAD/NAD-bd_sf"/>
</dbReference>
<keyword evidence="10 16" id="KW-0503">Monooxygenase</keyword>
<name>A0A2N8P090_STREU</name>
<dbReference type="InterPro" id="IPR025700">
    <property type="entry name" value="Lys/Orn_oxygenase"/>
</dbReference>
<dbReference type="OrthoDB" id="7527071at2"/>
<evidence type="ECO:0000256" key="6">
    <source>
        <dbReference type="ARBA" id="ARBA00022630"/>
    </source>
</evidence>
<evidence type="ECO:0000256" key="9">
    <source>
        <dbReference type="ARBA" id="ARBA00023002"/>
    </source>
</evidence>
<dbReference type="Pfam" id="PF13434">
    <property type="entry name" value="Lys_Orn_oxgnase"/>
    <property type="match status" value="1"/>
</dbReference>
<evidence type="ECO:0000256" key="1">
    <source>
        <dbReference type="ARBA" id="ARBA00001974"/>
    </source>
</evidence>
<dbReference type="PRINTS" id="PR00411">
    <property type="entry name" value="PNDRDTASEI"/>
</dbReference>
<dbReference type="PANTHER" id="PTHR42802">
    <property type="entry name" value="MONOOXYGENASE"/>
    <property type="match status" value="1"/>
</dbReference>
<organism evidence="16 17">
    <name type="scientific">Streptomyces eurocidicus</name>
    <name type="common">Streptoverticillium eurocidicus</name>
    <dbReference type="NCBI Taxonomy" id="66423"/>
    <lineage>
        <taxon>Bacteria</taxon>
        <taxon>Bacillati</taxon>
        <taxon>Actinomycetota</taxon>
        <taxon>Actinomycetes</taxon>
        <taxon>Kitasatosporales</taxon>
        <taxon>Streptomycetaceae</taxon>
        <taxon>Streptomyces</taxon>
    </lineage>
</organism>
<evidence type="ECO:0000256" key="2">
    <source>
        <dbReference type="ARBA" id="ARBA00004924"/>
    </source>
</evidence>
<comment type="catalytic activity">
    <reaction evidence="15">
        <text>L-lysine + NADPH + O2 = N(6)-hydroxy-L-lysine + NADP(+) + H2O</text>
        <dbReference type="Rhea" id="RHEA:23228"/>
        <dbReference type="ChEBI" id="CHEBI:15377"/>
        <dbReference type="ChEBI" id="CHEBI:15379"/>
        <dbReference type="ChEBI" id="CHEBI:32551"/>
        <dbReference type="ChEBI" id="CHEBI:57783"/>
        <dbReference type="ChEBI" id="CHEBI:57820"/>
        <dbReference type="ChEBI" id="CHEBI:58349"/>
        <dbReference type="EC" id="1.14.13.59"/>
    </reaction>
</comment>